<dbReference type="InterPro" id="IPR051082">
    <property type="entry name" value="Pentapeptide-BTB/POZ_domain"/>
</dbReference>
<dbReference type="EMBL" id="JBHFNQ010000077">
    <property type="protein sequence ID" value="MFB2877236.1"/>
    <property type="molecule type" value="Genomic_DNA"/>
</dbReference>
<proteinExistence type="predicted"/>
<dbReference type="SUPFAM" id="SSF46894">
    <property type="entry name" value="C-terminal effector domain of the bipartite response regulators"/>
    <property type="match status" value="1"/>
</dbReference>
<dbReference type="Pfam" id="PF00805">
    <property type="entry name" value="Pentapeptide"/>
    <property type="match status" value="2"/>
</dbReference>
<protein>
    <submittedName>
        <fullName evidence="2">Pentapeptide repeat-containing protein</fullName>
    </submittedName>
</protein>
<dbReference type="Gene3D" id="2.160.20.80">
    <property type="entry name" value="E3 ubiquitin-protein ligase SopA"/>
    <property type="match status" value="1"/>
</dbReference>
<dbReference type="PANTHER" id="PTHR14136">
    <property type="entry name" value="BTB_POZ DOMAIN-CONTAINING PROTEIN KCTD9"/>
    <property type="match status" value="1"/>
</dbReference>
<evidence type="ECO:0000313" key="3">
    <source>
        <dbReference type="Proteomes" id="UP001576774"/>
    </source>
</evidence>
<dbReference type="InterPro" id="IPR016032">
    <property type="entry name" value="Sig_transdc_resp-reg_C-effctor"/>
</dbReference>
<dbReference type="Proteomes" id="UP001576774">
    <property type="component" value="Unassembled WGS sequence"/>
</dbReference>
<evidence type="ECO:0000256" key="1">
    <source>
        <dbReference type="SAM" id="MobiDB-lite"/>
    </source>
</evidence>
<dbReference type="InterPro" id="IPR001646">
    <property type="entry name" value="5peptide_repeat"/>
</dbReference>
<organism evidence="2 3">
    <name type="scientific">Floridaenema aerugineum BLCC-F46</name>
    <dbReference type="NCBI Taxonomy" id="3153654"/>
    <lineage>
        <taxon>Bacteria</taxon>
        <taxon>Bacillati</taxon>
        <taxon>Cyanobacteriota</taxon>
        <taxon>Cyanophyceae</taxon>
        <taxon>Oscillatoriophycideae</taxon>
        <taxon>Aerosakkonematales</taxon>
        <taxon>Aerosakkonemataceae</taxon>
        <taxon>Floridanema</taxon>
        <taxon>Floridanema aerugineum</taxon>
    </lineage>
</organism>
<dbReference type="RefSeq" id="WP_413270341.1">
    <property type="nucleotide sequence ID" value="NZ_JBHFNQ010000077.1"/>
</dbReference>
<reference evidence="2 3" key="1">
    <citation type="submission" date="2024-09" db="EMBL/GenBank/DDBJ databases">
        <title>Floridaenema gen nov. (Aerosakkonemataceae, Aerosakkonematales ord. nov., Cyanobacteria) from benthic tropical and subtropical fresh waters, with the description of four new species.</title>
        <authorList>
            <person name="Moretto J.A."/>
            <person name="Berthold D.E."/>
            <person name="Lefler F.W."/>
            <person name="Huang I.-S."/>
            <person name="Laughinghouse H. IV."/>
        </authorList>
    </citation>
    <scope>NUCLEOTIDE SEQUENCE [LARGE SCALE GENOMIC DNA]</scope>
    <source>
        <strain evidence="2 3">BLCC-F46</strain>
    </source>
</reference>
<keyword evidence="3" id="KW-1185">Reference proteome</keyword>
<comment type="caution">
    <text evidence="2">The sequence shown here is derived from an EMBL/GenBank/DDBJ whole genome shotgun (WGS) entry which is preliminary data.</text>
</comment>
<gene>
    <name evidence="2" type="ORF">ACE1CC_10150</name>
</gene>
<dbReference type="PANTHER" id="PTHR14136:SF17">
    <property type="entry name" value="BTB_POZ DOMAIN-CONTAINING PROTEIN KCTD9"/>
    <property type="match status" value="1"/>
</dbReference>
<accession>A0ABV4X3V9</accession>
<evidence type="ECO:0000313" key="2">
    <source>
        <dbReference type="EMBL" id="MFB2877236.1"/>
    </source>
</evidence>
<feature type="region of interest" description="Disordered" evidence="1">
    <location>
        <begin position="98"/>
        <end position="123"/>
    </location>
</feature>
<sequence length="368" mass="41669">MFPKEFLNQIAQNYSLSEKQKDVFLAKYGGDKNDFEIATNLYISEDAVRVRMTGIYNKFHIRGKGSGKYGQLLKFLTNEFQKYTPSQVSKSDVSKHHFSVQNELHSPTPLQPEEAEESKKMSNQTINTSAQIEINSIRECFSKAIDHLGSEKLHVRIGAIYSLERIANDSSADYWRIIEYLAAFIKVNTEQMQPEGFYNSMISLDIQTALTVIGRRNFKQDPPNATLNLTHIDIQGANLSGAYLRRVNLYKANLQRCILFGANLQQANLPVVNLKGALLDGANLEEAWLDEANLQGADLSGLLNETNPNANFKGAIILKADIRRTNFSGVRHLELSQVKSARGDDTTCLPEYLNPYQEEILKHWKEYQ</sequence>
<dbReference type="SUPFAM" id="SSF141571">
    <property type="entry name" value="Pentapeptide repeat-like"/>
    <property type="match status" value="1"/>
</dbReference>
<name>A0ABV4X3V9_9CYAN</name>